<dbReference type="InterPro" id="IPR023213">
    <property type="entry name" value="CAT-like_dom_sf"/>
</dbReference>
<dbReference type="EMBL" id="PKPP01015849">
    <property type="protein sequence ID" value="PWA38244.1"/>
    <property type="molecule type" value="Genomic_DNA"/>
</dbReference>
<protein>
    <submittedName>
        <fullName evidence="4">Pelargonidin protein</fullName>
    </submittedName>
</protein>
<organism evidence="4 5">
    <name type="scientific">Artemisia annua</name>
    <name type="common">Sweet wormwood</name>
    <dbReference type="NCBI Taxonomy" id="35608"/>
    <lineage>
        <taxon>Eukaryota</taxon>
        <taxon>Viridiplantae</taxon>
        <taxon>Streptophyta</taxon>
        <taxon>Embryophyta</taxon>
        <taxon>Tracheophyta</taxon>
        <taxon>Spermatophyta</taxon>
        <taxon>Magnoliopsida</taxon>
        <taxon>eudicotyledons</taxon>
        <taxon>Gunneridae</taxon>
        <taxon>Pentapetalae</taxon>
        <taxon>asterids</taxon>
        <taxon>campanulids</taxon>
        <taxon>Asterales</taxon>
        <taxon>Asteraceae</taxon>
        <taxon>Asteroideae</taxon>
        <taxon>Anthemideae</taxon>
        <taxon>Artemisiinae</taxon>
        <taxon>Artemisia</taxon>
    </lineage>
</organism>
<keyword evidence="3" id="KW-0012">Acyltransferase</keyword>
<evidence type="ECO:0000313" key="4">
    <source>
        <dbReference type="EMBL" id="PWA38244.1"/>
    </source>
</evidence>
<evidence type="ECO:0000256" key="1">
    <source>
        <dbReference type="ARBA" id="ARBA00009861"/>
    </source>
</evidence>
<reference evidence="4 5" key="1">
    <citation type="journal article" date="2018" name="Mol. Plant">
        <title>The genome of Artemisia annua provides insight into the evolution of Asteraceae family and artemisinin biosynthesis.</title>
        <authorList>
            <person name="Shen Q."/>
            <person name="Zhang L."/>
            <person name="Liao Z."/>
            <person name="Wang S."/>
            <person name="Yan T."/>
            <person name="Shi P."/>
            <person name="Liu M."/>
            <person name="Fu X."/>
            <person name="Pan Q."/>
            <person name="Wang Y."/>
            <person name="Lv Z."/>
            <person name="Lu X."/>
            <person name="Zhang F."/>
            <person name="Jiang W."/>
            <person name="Ma Y."/>
            <person name="Chen M."/>
            <person name="Hao X."/>
            <person name="Li L."/>
            <person name="Tang Y."/>
            <person name="Lv G."/>
            <person name="Zhou Y."/>
            <person name="Sun X."/>
            <person name="Brodelius P.E."/>
            <person name="Rose J.K.C."/>
            <person name="Tang K."/>
        </authorList>
    </citation>
    <scope>NUCLEOTIDE SEQUENCE [LARGE SCALE GENOMIC DNA]</scope>
    <source>
        <strain evidence="5">cv. Huhao1</strain>
        <tissue evidence="4">Leaf</tissue>
    </source>
</reference>
<accession>A0A2U1KN95</accession>
<dbReference type="Gene3D" id="3.30.559.10">
    <property type="entry name" value="Chloramphenicol acetyltransferase-like domain"/>
    <property type="match status" value="2"/>
</dbReference>
<dbReference type="OrthoDB" id="671439at2759"/>
<keyword evidence="2" id="KW-0808">Transferase</keyword>
<dbReference type="Proteomes" id="UP000245207">
    <property type="component" value="Unassembled WGS sequence"/>
</dbReference>
<keyword evidence="5" id="KW-1185">Reference proteome</keyword>
<dbReference type="AlphaFoldDB" id="A0A2U1KN95"/>
<comment type="similarity">
    <text evidence="1">Belongs to the plant acyltransferase family.</text>
</comment>
<evidence type="ECO:0000313" key="5">
    <source>
        <dbReference type="Proteomes" id="UP000245207"/>
    </source>
</evidence>
<evidence type="ECO:0000256" key="2">
    <source>
        <dbReference type="ARBA" id="ARBA00022679"/>
    </source>
</evidence>
<sequence>MEIPKVEIRSKKLIKPSIPTPTTTLHHHKMGFKDEVVAAINVRLILFYSTVGDGPDSTSNFLTHLENSLAQCLSRLYPLAGRYNHHIRTIECNDEGAEFIQARVLSNVKLQDILDPKLNPEILNNLLPCGVCDAGAISDPLLAVQVTMFDCGGLALGVSVSHKVADAATLCIFLNDWAAVSREEITLDSICPSFNSSVFLPPRGFMDYDPPLPRTFKSKLENKYKTKRFSFSEKAISLIRAKHNGGRRYSRVQLVSAMMWKALIDVDQEKHGHARASVLHQPVNLRGKTAPPIPNDACGNLGGFIITQCSIAQKSMGFTCLLDLLHDSIKETVDNLGKLSSKSEEFQTFVFNSFVKSETYDELVSVFPFTSWCKFPFYEVDFGLGRPVWVASSAGPASMVTLLDGQGGFGVDAYANLEIEDMQRFERLLDMSLWSSE</sequence>
<proteinExistence type="inferred from homology"/>
<dbReference type="GO" id="GO:0016746">
    <property type="term" value="F:acyltransferase activity"/>
    <property type="evidence" value="ECO:0007669"/>
    <property type="project" value="UniProtKB-KW"/>
</dbReference>
<dbReference type="Pfam" id="PF02458">
    <property type="entry name" value="Transferase"/>
    <property type="match status" value="1"/>
</dbReference>
<comment type="caution">
    <text evidence="4">The sequence shown here is derived from an EMBL/GenBank/DDBJ whole genome shotgun (WGS) entry which is preliminary data.</text>
</comment>
<dbReference type="PANTHER" id="PTHR31623:SF70">
    <property type="entry name" value="TRANSFERASE, CHLORAMPHENICOL ACETYLTRANSFERASE-LIKE DOMAIN PROTEIN"/>
    <property type="match status" value="1"/>
</dbReference>
<name>A0A2U1KN95_ARTAN</name>
<gene>
    <name evidence="4" type="ORF">CTI12_AA583120</name>
</gene>
<dbReference type="PANTHER" id="PTHR31623">
    <property type="entry name" value="F21J9.9"/>
    <property type="match status" value="1"/>
</dbReference>
<evidence type="ECO:0000256" key="3">
    <source>
        <dbReference type="ARBA" id="ARBA00023315"/>
    </source>
</evidence>